<organism evidence="2 3">
    <name type="scientific">Brevundimonas diminuta 3F5N</name>
    <dbReference type="NCBI Taxonomy" id="1255603"/>
    <lineage>
        <taxon>Bacteria</taxon>
        <taxon>Pseudomonadati</taxon>
        <taxon>Pseudomonadota</taxon>
        <taxon>Alphaproteobacteria</taxon>
        <taxon>Caulobacterales</taxon>
        <taxon>Caulobacteraceae</taxon>
        <taxon>Brevundimonas</taxon>
    </lineage>
</organism>
<reference evidence="2 3" key="1">
    <citation type="submission" date="2017-02" db="EMBL/GenBank/DDBJ databases">
        <authorList>
            <person name="Peterson S.W."/>
        </authorList>
    </citation>
    <scope>NUCLEOTIDE SEQUENCE [LARGE SCALE GENOMIC DNA]</scope>
    <source>
        <strain evidence="2 3">3F5N</strain>
    </source>
</reference>
<feature type="domain" description="Antitoxin Xre/MbcA/ParS-like toxin-binding" evidence="1">
    <location>
        <begin position="110"/>
        <end position="158"/>
    </location>
</feature>
<dbReference type="RefSeq" id="WP_087140095.1">
    <property type="nucleotide sequence ID" value="NZ_FUIE01000035.1"/>
</dbReference>
<dbReference type="AlphaFoldDB" id="A0A1R4FQP1"/>
<dbReference type="OrthoDB" id="7349803at2"/>
<dbReference type="Proteomes" id="UP000195766">
    <property type="component" value="Unassembled WGS sequence"/>
</dbReference>
<name>A0A1R4FQP1_BREDI</name>
<dbReference type="EMBL" id="FUIE01000035">
    <property type="protein sequence ID" value="SJM58151.1"/>
    <property type="molecule type" value="Genomic_DNA"/>
</dbReference>
<protein>
    <submittedName>
        <fullName evidence="2">Uncharacterized conserved protein</fullName>
    </submittedName>
</protein>
<accession>A0A1R4FQP1</accession>
<gene>
    <name evidence="2" type="ORF">FM111_06275</name>
</gene>
<sequence>MTKAAAMTALDLYASPETLPASDAARIGKLLGLNDNETMDDVALAERVSQGLKPAAAAALGQVIGMPRVVGQIIPEATLRRARTSRKPLSREMSERLYEVGRVVDAVGRAYRGDSAAVVRFLNRPHQLLNGRTPLAMAQSSSAGADAVINLVRRADAGFAV</sequence>
<evidence type="ECO:0000259" key="1">
    <source>
        <dbReference type="Pfam" id="PF09722"/>
    </source>
</evidence>
<evidence type="ECO:0000313" key="3">
    <source>
        <dbReference type="Proteomes" id="UP000195766"/>
    </source>
</evidence>
<proteinExistence type="predicted"/>
<evidence type="ECO:0000313" key="2">
    <source>
        <dbReference type="EMBL" id="SJM58151.1"/>
    </source>
</evidence>
<dbReference type="Pfam" id="PF09722">
    <property type="entry name" value="Xre_MbcA_ParS_C"/>
    <property type="match status" value="1"/>
</dbReference>
<dbReference type="InterPro" id="IPR024467">
    <property type="entry name" value="Xre/MbcA/ParS-like_toxin-bd"/>
</dbReference>